<evidence type="ECO:0000313" key="2">
    <source>
        <dbReference type="Proteomes" id="UP000276215"/>
    </source>
</evidence>
<organism evidence="1 2">
    <name type="scientific">Choiromyces venosus 120613-1</name>
    <dbReference type="NCBI Taxonomy" id="1336337"/>
    <lineage>
        <taxon>Eukaryota</taxon>
        <taxon>Fungi</taxon>
        <taxon>Dikarya</taxon>
        <taxon>Ascomycota</taxon>
        <taxon>Pezizomycotina</taxon>
        <taxon>Pezizomycetes</taxon>
        <taxon>Pezizales</taxon>
        <taxon>Tuberaceae</taxon>
        <taxon>Choiromyces</taxon>
    </lineage>
</organism>
<dbReference type="Proteomes" id="UP000276215">
    <property type="component" value="Unassembled WGS sequence"/>
</dbReference>
<dbReference type="AlphaFoldDB" id="A0A3N4IS99"/>
<protein>
    <submittedName>
        <fullName evidence="1">Uncharacterized protein</fullName>
    </submittedName>
</protein>
<reference evidence="1 2" key="1">
    <citation type="journal article" date="2018" name="Nat. Ecol. Evol.">
        <title>Pezizomycetes genomes reveal the molecular basis of ectomycorrhizal truffle lifestyle.</title>
        <authorList>
            <person name="Murat C."/>
            <person name="Payen T."/>
            <person name="Noel B."/>
            <person name="Kuo A."/>
            <person name="Morin E."/>
            <person name="Chen J."/>
            <person name="Kohler A."/>
            <person name="Krizsan K."/>
            <person name="Balestrini R."/>
            <person name="Da Silva C."/>
            <person name="Montanini B."/>
            <person name="Hainaut M."/>
            <person name="Levati E."/>
            <person name="Barry K.W."/>
            <person name="Belfiori B."/>
            <person name="Cichocki N."/>
            <person name="Clum A."/>
            <person name="Dockter R.B."/>
            <person name="Fauchery L."/>
            <person name="Guy J."/>
            <person name="Iotti M."/>
            <person name="Le Tacon F."/>
            <person name="Lindquist E.A."/>
            <person name="Lipzen A."/>
            <person name="Malagnac F."/>
            <person name="Mello A."/>
            <person name="Molinier V."/>
            <person name="Miyauchi S."/>
            <person name="Poulain J."/>
            <person name="Riccioni C."/>
            <person name="Rubini A."/>
            <person name="Sitrit Y."/>
            <person name="Splivallo R."/>
            <person name="Traeger S."/>
            <person name="Wang M."/>
            <person name="Zifcakova L."/>
            <person name="Wipf D."/>
            <person name="Zambonelli A."/>
            <person name="Paolocci F."/>
            <person name="Nowrousian M."/>
            <person name="Ottonello S."/>
            <person name="Baldrian P."/>
            <person name="Spatafora J.W."/>
            <person name="Henrissat B."/>
            <person name="Nagy L.G."/>
            <person name="Aury J.M."/>
            <person name="Wincker P."/>
            <person name="Grigoriev I.V."/>
            <person name="Bonfante P."/>
            <person name="Martin F.M."/>
        </authorList>
    </citation>
    <scope>NUCLEOTIDE SEQUENCE [LARGE SCALE GENOMIC DNA]</scope>
    <source>
        <strain evidence="1 2">120613-1</strain>
    </source>
</reference>
<evidence type="ECO:0000313" key="1">
    <source>
        <dbReference type="EMBL" id="RPA88676.1"/>
    </source>
</evidence>
<accession>A0A3N4IS99</accession>
<keyword evidence="2" id="KW-1185">Reference proteome</keyword>
<sequence length="75" mass="8523">MEPIWKHREHTNSGTCFGFLAPYVQYASSNSCTLHKQALTVQPLYIFSFRLQHMQCAGGYGKSFSQLKHRGALDT</sequence>
<gene>
    <name evidence="1" type="ORF">L873DRAFT_1824198</name>
</gene>
<name>A0A3N4IS99_9PEZI</name>
<dbReference type="EMBL" id="ML120715">
    <property type="protein sequence ID" value="RPA88676.1"/>
    <property type="molecule type" value="Genomic_DNA"/>
</dbReference>
<proteinExistence type="predicted"/>